<evidence type="ECO:0000256" key="1">
    <source>
        <dbReference type="SAM" id="MobiDB-lite"/>
    </source>
</evidence>
<keyword evidence="3" id="KW-1185">Reference proteome</keyword>
<feature type="compositionally biased region" description="Low complexity" evidence="1">
    <location>
        <begin position="148"/>
        <end position="167"/>
    </location>
</feature>
<gene>
    <name evidence="2" type="ORF">A1O9_12949</name>
</gene>
<feature type="region of interest" description="Disordered" evidence="1">
    <location>
        <begin position="136"/>
        <end position="204"/>
    </location>
</feature>
<evidence type="ECO:0000313" key="2">
    <source>
        <dbReference type="EMBL" id="KEF50995.1"/>
    </source>
</evidence>
<dbReference type="GeneID" id="25287843"/>
<organism evidence="2 3">
    <name type="scientific">Exophiala aquamarina CBS 119918</name>
    <dbReference type="NCBI Taxonomy" id="1182545"/>
    <lineage>
        <taxon>Eukaryota</taxon>
        <taxon>Fungi</taxon>
        <taxon>Dikarya</taxon>
        <taxon>Ascomycota</taxon>
        <taxon>Pezizomycotina</taxon>
        <taxon>Eurotiomycetes</taxon>
        <taxon>Chaetothyriomycetidae</taxon>
        <taxon>Chaetothyriales</taxon>
        <taxon>Herpotrichiellaceae</taxon>
        <taxon>Exophiala</taxon>
    </lineage>
</organism>
<dbReference type="AlphaFoldDB" id="A0A072P5V0"/>
<dbReference type="RefSeq" id="XP_013253585.1">
    <property type="nucleotide sequence ID" value="XM_013398131.1"/>
</dbReference>
<sequence>MFGGNFSPGQSLMVATPMATSTSCACVGVLGNRQNVYVRAFCPDCSYFDDRRCHCWSGWSRSKSRHWRRIIQIDWRRSMNWRVHIRIMDKSRRRCQCYSRWSRSESRHWRRIIHLDCIAASIGECVSSQWTEQGDGVATERGARDQGADASGGSSGSTGVAAGTGYSISSQWTDHGGGVTPERGAKDQGTDTGGRSSGSTGITV</sequence>
<protein>
    <submittedName>
        <fullName evidence="2">Uncharacterized protein</fullName>
    </submittedName>
</protein>
<dbReference type="VEuPathDB" id="FungiDB:A1O9_12949"/>
<name>A0A072P5V0_9EURO</name>
<proteinExistence type="predicted"/>
<accession>A0A072P5V0</accession>
<reference evidence="2 3" key="1">
    <citation type="submission" date="2013-03" db="EMBL/GenBank/DDBJ databases">
        <title>The Genome Sequence of Exophiala aquamarina CBS 119918.</title>
        <authorList>
            <consortium name="The Broad Institute Genomics Platform"/>
            <person name="Cuomo C."/>
            <person name="de Hoog S."/>
            <person name="Gorbushina A."/>
            <person name="Walker B."/>
            <person name="Young S.K."/>
            <person name="Zeng Q."/>
            <person name="Gargeya S."/>
            <person name="Fitzgerald M."/>
            <person name="Haas B."/>
            <person name="Abouelleil A."/>
            <person name="Allen A.W."/>
            <person name="Alvarado L."/>
            <person name="Arachchi H.M."/>
            <person name="Berlin A.M."/>
            <person name="Chapman S.B."/>
            <person name="Gainer-Dewar J."/>
            <person name="Goldberg J."/>
            <person name="Griggs A."/>
            <person name="Gujja S."/>
            <person name="Hansen M."/>
            <person name="Howarth C."/>
            <person name="Imamovic A."/>
            <person name="Ireland A."/>
            <person name="Larimer J."/>
            <person name="McCowan C."/>
            <person name="Murphy C."/>
            <person name="Pearson M."/>
            <person name="Poon T.W."/>
            <person name="Priest M."/>
            <person name="Roberts A."/>
            <person name="Saif S."/>
            <person name="Shea T."/>
            <person name="Sisk P."/>
            <person name="Sykes S."/>
            <person name="Wortman J."/>
            <person name="Nusbaum C."/>
            <person name="Birren B."/>
        </authorList>
    </citation>
    <scope>NUCLEOTIDE SEQUENCE [LARGE SCALE GENOMIC DNA]</scope>
    <source>
        <strain evidence="2 3">CBS 119918</strain>
    </source>
</reference>
<dbReference type="Proteomes" id="UP000027920">
    <property type="component" value="Unassembled WGS sequence"/>
</dbReference>
<evidence type="ECO:0000313" key="3">
    <source>
        <dbReference type="Proteomes" id="UP000027920"/>
    </source>
</evidence>
<dbReference type="HOGENOM" id="CLU_1346021_0_0_1"/>
<feature type="non-terminal residue" evidence="2">
    <location>
        <position position="204"/>
    </location>
</feature>
<dbReference type="EMBL" id="AMGV01000035">
    <property type="protein sequence ID" value="KEF50995.1"/>
    <property type="molecule type" value="Genomic_DNA"/>
</dbReference>
<comment type="caution">
    <text evidence="2">The sequence shown here is derived from an EMBL/GenBank/DDBJ whole genome shotgun (WGS) entry which is preliminary data.</text>
</comment>